<sequence length="918" mass="104141">MSGRGKGGKGLGKGGAKRHRKVLRDNIQGITKPAIRRLARRGGVKRISGLIYEETRGVLKIFLENVIRDAVTYTEHARRKTVTAMDVVYALKRQGRTLYGFGVAVAGMGVPSDDAVLIQKGKKPGEPHVITVNCPDKHGLGCDICRIILDFGLYITKGDVSTDGIWCYMVFWVVPHSSSPLVRWPSLKNRLQALCPSCSVTFYLNDQPSRSAAPQVYLLKFFCLDRKGLLHDVTQVLCELELTIQKVKVTTTPDGRVLDLFFITDNMELLHTKERQDDTYKQLNAVLGESCISCELKLAGSEYDHHSNLSLSPAIAEELFCFELSDKETRSQALSPDMTKLKKANVVVDNSLSPAHTLLQIHCVDHKGLFYDVLRTLKDCNIKIAYGRFSPTSNGYRDLDLFIQQKDGKKIVDPDKQNGLCSRLKVEMLHPLRVIISNRGPDTELLVANPVELSGIGRPRVFYDVTLALKALGICIFSAEIGRHSSSDREWEVYRFLLDENCRFQLSSMVARIQIVDTVRRMLMGCPFGLHNKRDGWMVCLGKGLPLAIIWCSCATEFSALQEASSRPRSSAYLNALTQEIEKKLQRALASSSQRRNLLQELFADIALEVDDRAKDIILSREEDIISPAEYGINGRLCFYDVLADHYVRVPDTGKTILDLIVQLWSQSFASQIFALLFHKWLFEVQLDNADVLLRYSSALVQGATNVFWIDIQSNTRRFQSLFQYLLEEVALEPTRLNKIPVQAQRDLYLLLSRFIFFYNYVEKLGHFLKQCPPFPNAFLIGGPADLLVIELADQLQKLKVEPVLLHYLSQIKVLQGMELRMATSTRLKTCLYSFTSPGGPMYPTRAVRHAAWDALDSLFPVGRYPRHLISLFFRLLYPWYWPSSCWNFIVACIKAVYYSLLRLIFSRWGKLREPKRA</sequence>
<dbReference type="PRINTS" id="PR00623">
    <property type="entry name" value="HISTONEH4"/>
</dbReference>
<evidence type="ECO:0000256" key="9">
    <source>
        <dbReference type="RuleBase" id="RU000528"/>
    </source>
</evidence>
<dbReference type="Pfam" id="PF24926">
    <property type="entry name" value="ACT_ACR9_C"/>
    <property type="match status" value="1"/>
</dbReference>
<keyword evidence="8 9" id="KW-0544">Nucleosome core</keyword>
<dbReference type="AlphaFoldDB" id="A0A1R3J923"/>
<dbReference type="InterPro" id="IPR009072">
    <property type="entry name" value="Histone-fold"/>
</dbReference>
<dbReference type="Pfam" id="PF01842">
    <property type="entry name" value="ACT"/>
    <property type="match status" value="1"/>
</dbReference>
<evidence type="ECO:0000256" key="1">
    <source>
        <dbReference type="ARBA" id="ARBA00002001"/>
    </source>
</evidence>
<comment type="function">
    <text evidence="1 9">Core component of nucleosome. Nucleosomes wrap and compact DNA into chromatin, limiting DNA accessibility to the cellular machineries which require DNA as a template. Histones thereby play a central role in transcription regulation, DNA repair, DNA replication and chromosomal stability. DNA accessibility is regulated via a complex set of post-translational modifications of histones, also called histone code, and nucleosome remodeling.</text>
</comment>
<dbReference type="Pfam" id="PF15511">
    <property type="entry name" value="CENP-T_C"/>
    <property type="match status" value="1"/>
</dbReference>
<evidence type="ECO:0000256" key="6">
    <source>
        <dbReference type="ARBA" id="ARBA00023125"/>
    </source>
</evidence>
<evidence type="ECO:0000256" key="8">
    <source>
        <dbReference type="ARBA" id="ARBA00023269"/>
    </source>
</evidence>
<organism evidence="12 13">
    <name type="scientific">Corchorus olitorius</name>
    <dbReference type="NCBI Taxonomy" id="93759"/>
    <lineage>
        <taxon>Eukaryota</taxon>
        <taxon>Viridiplantae</taxon>
        <taxon>Streptophyta</taxon>
        <taxon>Embryophyta</taxon>
        <taxon>Tracheophyta</taxon>
        <taxon>Spermatophyta</taxon>
        <taxon>Magnoliopsida</taxon>
        <taxon>eudicotyledons</taxon>
        <taxon>Gunneridae</taxon>
        <taxon>Pentapetalae</taxon>
        <taxon>rosids</taxon>
        <taxon>malvids</taxon>
        <taxon>Malvales</taxon>
        <taxon>Malvaceae</taxon>
        <taxon>Grewioideae</taxon>
        <taxon>Apeibeae</taxon>
        <taxon>Corchorus</taxon>
    </lineage>
</organism>
<evidence type="ECO:0000256" key="5">
    <source>
        <dbReference type="ARBA" id="ARBA00022454"/>
    </source>
</evidence>
<dbReference type="PROSITE" id="PS00047">
    <property type="entry name" value="HISTONE_H4"/>
    <property type="match status" value="1"/>
</dbReference>
<accession>A0A1R3J923</accession>
<comment type="subcellular location">
    <subcellularLocation>
        <location evidence="3">Chromosome</location>
    </subcellularLocation>
    <subcellularLocation>
        <location evidence="2">Nucleus</location>
    </subcellularLocation>
</comment>
<dbReference type="PROSITE" id="PS51671">
    <property type="entry name" value="ACT"/>
    <property type="match status" value="1"/>
</dbReference>
<dbReference type="SUPFAM" id="SSF47113">
    <property type="entry name" value="Histone-fold"/>
    <property type="match status" value="1"/>
</dbReference>
<keyword evidence="5 9" id="KW-0158">Chromosome</keyword>
<dbReference type="GO" id="GO:0046982">
    <property type="term" value="F:protein heterodimerization activity"/>
    <property type="evidence" value="ECO:0007669"/>
    <property type="project" value="InterPro"/>
</dbReference>
<keyword evidence="10" id="KW-1133">Transmembrane helix</keyword>
<dbReference type="OrthoDB" id="950743at2759"/>
<dbReference type="InterPro" id="IPR045865">
    <property type="entry name" value="ACT-like_dom_sf"/>
</dbReference>
<keyword evidence="10" id="KW-0812">Transmembrane</keyword>
<gene>
    <name evidence="12" type="ORF">COLO4_18471</name>
</gene>
<dbReference type="SUPFAM" id="SSF55021">
    <property type="entry name" value="ACT-like"/>
    <property type="match status" value="2"/>
</dbReference>
<evidence type="ECO:0000256" key="2">
    <source>
        <dbReference type="ARBA" id="ARBA00004123"/>
    </source>
</evidence>
<evidence type="ECO:0000259" key="11">
    <source>
        <dbReference type="PROSITE" id="PS51671"/>
    </source>
</evidence>
<evidence type="ECO:0000256" key="10">
    <source>
        <dbReference type="SAM" id="Phobius"/>
    </source>
</evidence>
<comment type="subunit">
    <text evidence="9">The nucleosome is a histone octamer containing two molecules each of H2A, H2B, H3 and H4 assembled in one H3-H4 heterotetramer and two H2A-H2B heterodimers. The octamer wraps approximately 147 bp of DNA.</text>
</comment>
<dbReference type="PANTHER" id="PTHR48146">
    <property type="entry name" value="K-STIMULATED PYROPHOSPHATE-ENERGIZED SODIUM PUMP PROTEIN"/>
    <property type="match status" value="1"/>
</dbReference>
<dbReference type="InterPro" id="IPR035425">
    <property type="entry name" value="CENP-T/H4_C"/>
</dbReference>
<dbReference type="Pfam" id="PF24914">
    <property type="entry name" value="ACR10_N"/>
    <property type="match status" value="1"/>
</dbReference>
<dbReference type="InterPro" id="IPR056805">
    <property type="entry name" value="ACT_ACR9/10_C"/>
</dbReference>
<evidence type="ECO:0000256" key="4">
    <source>
        <dbReference type="ARBA" id="ARBA00006564"/>
    </source>
</evidence>
<dbReference type="EMBL" id="AWUE01016465">
    <property type="protein sequence ID" value="OMO91300.1"/>
    <property type="molecule type" value="Genomic_DNA"/>
</dbReference>
<dbReference type="Gene3D" id="1.10.20.10">
    <property type="entry name" value="Histone, subunit A"/>
    <property type="match status" value="1"/>
</dbReference>
<keyword evidence="10" id="KW-0472">Membrane</keyword>
<keyword evidence="7 9" id="KW-0539">Nucleus</keyword>
<dbReference type="FunFam" id="1.10.20.10:FF:000002">
    <property type="entry name" value="Histone H4"/>
    <property type="match status" value="1"/>
</dbReference>
<dbReference type="GO" id="GO:0005634">
    <property type="term" value="C:nucleus"/>
    <property type="evidence" value="ECO:0007669"/>
    <property type="project" value="UniProtKB-SubCell"/>
</dbReference>
<dbReference type="Proteomes" id="UP000187203">
    <property type="component" value="Unassembled WGS sequence"/>
</dbReference>
<evidence type="ECO:0000313" key="13">
    <source>
        <dbReference type="Proteomes" id="UP000187203"/>
    </source>
</evidence>
<dbReference type="InterPro" id="IPR056816">
    <property type="entry name" value="ACR2/9/10_N"/>
</dbReference>
<dbReference type="SMART" id="SM00417">
    <property type="entry name" value="H4"/>
    <property type="match status" value="1"/>
</dbReference>
<evidence type="ECO:0000313" key="12">
    <source>
        <dbReference type="EMBL" id="OMO91300.1"/>
    </source>
</evidence>
<proteinExistence type="inferred from homology"/>
<dbReference type="PANTHER" id="PTHR48146:SF2">
    <property type="entry name" value="K-STIMULATED PYROPHOSPHATE-ENERGIZED SODIUM PUMP PROTEIN"/>
    <property type="match status" value="1"/>
</dbReference>
<protein>
    <recommendedName>
        <fullName evidence="9">Histone H4</fullName>
    </recommendedName>
</protein>
<evidence type="ECO:0000256" key="7">
    <source>
        <dbReference type="ARBA" id="ARBA00023242"/>
    </source>
</evidence>
<dbReference type="GO" id="GO:0000786">
    <property type="term" value="C:nucleosome"/>
    <property type="evidence" value="ECO:0007669"/>
    <property type="project" value="UniProtKB-KW"/>
</dbReference>
<evidence type="ECO:0000256" key="3">
    <source>
        <dbReference type="ARBA" id="ARBA00004286"/>
    </source>
</evidence>
<dbReference type="InterPro" id="IPR001951">
    <property type="entry name" value="Histone_H4"/>
</dbReference>
<reference evidence="13" key="1">
    <citation type="submission" date="2013-09" db="EMBL/GenBank/DDBJ databases">
        <title>Corchorus olitorius genome sequencing.</title>
        <authorList>
            <person name="Alam M."/>
            <person name="Haque M.S."/>
            <person name="Islam M.S."/>
            <person name="Emdad E.M."/>
            <person name="Islam M.M."/>
            <person name="Ahmed B."/>
            <person name="Halim A."/>
            <person name="Hossen Q.M.M."/>
            <person name="Hossain M.Z."/>
            <person name="Ahmed R."/>
            <person name="Khan M.M."/>
            <person name="Islam R."/>
            <person name="Rashid M.M."/>
            <person name="Khan S.A."/>
            <person name="Rahman M.S."/>
            <person name="Alam M."/>
            <person name="Yahiya A.S."/>
            <person name="Khan M.S."/>
            <person name="Azam M.S."/>
            <person name="Haque T."/>
            <person name="Lashkar M.Z.H."/>
            <person name="Akhand A.I."/>
            <person name="Morshed G."/>
            <person name="Roy S."/>
            <person name="Uddin K.S."/>
            <person name="Rabeya T."/>
            <person name="Hossain A.S."/>
            <person name="Chowdhury A."/>
            <person name="Snigdha A.R."/>
            <person name="Mortoza M.S."/>
            <person name="Matin S.A."/>
            <person name="Hoque S.M.E."/>
            <person name="Islam M.K."/>
            <person name="Roy D.K."/>
            <person name="Haider R."/>
            <person name="Moosa M.M."/>
            <person name="Elias S.M."/>
            <person name="Hasan A.M."/>
            <person name="Jahan S."/>
            <person name="Shafiuddin M."/>
            <person name="Mahmood N."/>
            <person name="Shommy N.S."/>
        </authorList>
    </citation>
    <scope>NUCLEOTIDE SEQUENCE [LARGE SCALE GENOMIC DNA]</scope>
    <source>
        <strain evidence="13">cv. O-4</strain>
    </source>
</reference>
<dbReference type="GO" id="GO:0030527">
    <property type="term" value="F:structural constituent of chromatin"/>
    <property type="evidence" value="ECO:0007669"/>
    <property type="project" value="InterPro"/>
</dbReference>
<feature type="transmembrane region" description="Helical" evidence="10">
    <location>
        <begin position="887"/>
        <end position="906"/>
    </location>
</feature>
<name>A0A1R3J923_9ROSI</name>
<dbReference type="InterPro" id="IPR019809">
    <property type="entry name" value="Histone_H4_CS"/>
</dbReference>
<keyword evidence="13" id="KW-1185">Reference proteome</keyword>
<comment type="similarity">
    <text evidence="4 9">Belongs to the histone H4 family.</text>
</comment>
<dbReference type="GO" id="GO:0003677">
    <property type="term" value="F:DNA binding"/>
    <property type="evidence" value="ECO:0007669"/>
    <property type="project" value="UniProtKB-KW"/>
</dbReference>
<feature type="domain" description="ACT" evidence="11">
    <location>
        <begin position="218"/>
        <end position="301"/>
    </location>
</feature>
<dbReference type="Pfam" id="PF24931">
    <property type="entry name" value="ACT_ACR9_3rd"/>
    <property type="match status" value="1"/>
</dbReference>
<dbReference type="STRING" id="93759.A0A1R3J923"/>
<dbReference type="CDD" id="cd22912">
    <property type="entry name" value="HFD_H4"/>
    <property type="match status" value="1"/>
</dbReference>
<dbReference type="InterPro" id="IPR002912">
    <property type="entry name" value="ACT_dom"/>
</dbReference>
<keyword evidence="6 9" id="KW-0238">DNA-binding</keyword>
<comment type="caution">
    <text evidence="12">The sequence shown here is derived from an EMBL/GenBank/DDBJ whole genome shotgun (WGS) entry which is preliminary data.</text>
</comment>